<organism evidence="1 3">
    <name type="scientific">Xanthomonas prunicola</name>
    <dbReference type="NCBI Taxonomy" id="2053930"/>
    <lineage>
        <taxon>Bacteria</taxon>
        <taxon>Pseudomonadati</taxon>
        <taxon>Pseudomonadota</taxon>
        <taxon>Gammaproteobacteria</taxon>
        <taxon>Lysobacterales</taxon>
        <taxon>Lysobacteraceae</taxon>
        <taxon>Xanthomonas</taxon>
    </lineage>
</organism>
<keyword evidence="4" id="KW-1185">Reference proteome</keyword>
<dbReference type="AlphaFoldDB" id="A0A2N3RMD1"/>
<dbReference type="Proteomes" id="UP000233720">
    <property type="component" value="Unassembled WGS sequence"/>
</dbReference>
<sequence>MHPSSRNRFGIGFLLLTAATCPAQEARNPDYDYTPGSNYGPIKWPARRQHLLAGRYTGKIQVQVDRRACPSATADLRLEAIKGRPDSLHYTLTYTCLSGKDPNYRKKIVTLRSTWGIVEIAGSCLILEREPDPALNPPLYYPLYGFRILENEAPGASHSIVLSQDGSDCESGGASEYLDKTLKRVR</sequence>
<dbReference type="EMBL" id="PHKV01000001">
    <property type="protein sequence ID" value="PKV13653.1"/>
    <property type="molecule type" value="Genomic_DNA"/>
</dbReference>
<dbReference type="RefSeq" id="WP_101361460.1">
    <property type="nucleotide sequence ID" value="NZ_PHKV01000001.1"/>
</dbReference>
<proteinExistence type="predicted"/>
<protein>
    <submittedName>
        <fullName evidence="1">Uncharacterized protein</fullName>
    </submittedName>
</protein>
<reference evidence="3 4" key="1">
    <citation type="submission" date="2017-11" db="EMBL/GenBank/DDBJ databases">
        <title>Xanthomonas prunicola sp. nov., a novel pathogen that affects nectarine (Prunus persica var. nectarine) trees.</title>
        <authorList>
            <person name="Lopez M."/>
            <person name="Lopez-Soriano P."/>
            <person name="Garita-Cambronero J."/>
            <person name="Beltran C."/>
            <person name="Taghouti G."/>
            <person name="Portier P."/>
            <person name="Cubero J."/>
            <person name="Fischer-Le Saux M."/>
            <person name="Marco-Noales E."/>
        </authorList>
    </citation>
    <scope>NUCLEOTIDE SEQUENCE [LARGE SCALE GENOMIC DNA]</scope>
    <source>
        <strain evidence="1 3">CFBP8353</strain>
        <strain evidence="2 4">CFBP8354</strain>
    </source>
</reference>
<evidence type="ECO:0000313" key="1">
    <source>
        <dbReference type="EMBL" id="PKV13653.1"/>
    </source>
</evidence>
<name>A0A2N3RMD1_9XANT</name>
<comment type="caution">
    <text evidence="1">The sequence shown here is derived from an EMBL/GenBank/DDBJ whole genome shotgun (WGS) entry which is preliminary data.</text>
</comment>
<evidence type="ECO:0000313" key="4">
    <source>
        <dbReference type="Proteomes" id="UP000233748"/>
    </source>
</evidence>
<accession>A0A2N3RMD1</accession>
<dbReference type="OrthoDB" id="6003161at2"/>
<dbReference type="Proteomes" id="UP000233748">
    <property type="component" value="Unassembled WGS sequence"/>
</dbReference>
<evidence type="ECO:0000313" key="2">
    <source>
        <dbReference type="EMBL" id="PKV17931.1"/>
    </source>
</evidence>
<gene>
    <name evidence="1" type="ORF">XpruCFBP8353_00510</name>
    <name evidence="2" type="ORF">XpruCFBP8354_00510</name>
</gene>
<evidence type="ECO:0000313" key="3">
    <source>
        <dbReference type="Proteomes" id="UP000233720"/>
    </source>
</evidence>
<dbReference type="EMBL" id="PHKW01000001">
    <property type="protein sequence ID" value="PKV17931.1"/>
    <property type="molecule type" value="Genomic_DNA"/>
</dbReference>